<evidence type="ECO:0000256" key="1">
    <source>
        <dbReference type="ARBA" id="ARBA00007074"/>
    </source>
</evidence>
<evidence type="ECO:0000256" key="3">
    <source>
        <dbReference type="ARBA" id="ARBA00022801"/>
    </source>
</evidence>
<dbReference type="InterPro" id="IPR036028">
    <property type="entry name" value="SH3-like_dom_sf"/>
</dbReference>
<dbReference type="Gene3D" id="2.30.30.40">
    <property type="entry name" value="SH3 Domains"/>
    <property type="match status" value="2"/>
</dbReference>
<dbReference type="RefSeq" id="WP_209972007.1">
    <property type="nucleotide sequence ID" value="NZ_JAGGLB010000008.1"/>
</dbReference>
<feature type="chain" id="PRO_5045795700" evidence="5">
    <location>
        <begin position="26"/>
        <end position="315"/>
    </location>
</feature>
<dbReference type="Pfam" id="PF08239">
    <property type="entry name" value="SH3_3"/>
    <property type="match status" value="2"/>
</dbReference>
<reference evidence="8 9" key="1">
    <citation type="submission" date="2021-03" db="EMBL/GenBank/DDBJ databases">
        <title>Genomic Encyclopedia of Type Strains, Phase IV (KMG-IV): sequencing the most valuable type-strain genomes for metagenomic binning, comparative biology and taxonomic classification.</title>
        <authorList>
            <person name="Goeker M."/>
        </authorList>
    </citation>
    <scope>NUCLEOTIDE SEQUENCE [LARGE SCALE GENOMIC DNA]</scope>
    <source>
        <strain evidence="8 9">DSM 26048</strain>
    </source>
</reference>
<proteinExistence type="inferred from homology"/>
<evidence type="ECO:0000256" key="5">
    <source>
        <dbReference type="SAM" id="SignalP"/>
    </source>
</evidence>
<dbReference type="InterPro" id="IPR038765">
    <property type="entry name" value="Papain-like_cys_pep_sf"/>
</dbReference>
<keyword evidence="4" id="KW-0788">Thiol protease</keyword>
<dbReference type="Pfam" id="PF00877">
    <property type="entry name" value="NLPC_P60"/>
    <property type="match status" value="1"/>
</dbReference>
<evidence type="ECO:0000313" key="8">
    <source>
        <dbReference type="EMBL" id="MBP1991244.1"/>
    </source>
</evidence>
<dbReference type="EMBL" id="JAGGLB010000008">
    <property type="protein sequence ID" value="MBP1991244.1"/>
    <property type="molecule type" value="Genomic_DNA"/>
</dbReference>
<keyword evidence="2" id="KW-0645">Protease</keyword>
<dbReference type="CDD" id="cd00174">
    <property type="entry name" value="SH3"/>
    <property type="match status" value="1"/>
</dbReference>
<evidence type="ECO:0000256" key="4">
    <source>
        <dbReference type="ARBA" id="ARBA00022807"/>
    </source>
</evidence>
<evidence type="ECO:0000259" key="6">
    <source>
        <dbReference type="PROSITE" id="PS51781"/>
    </source>
</evidence>
<dbReference type="GO" id="GO:0016787">
    <property type="term" value="F:hydrolase activity"/>
    <property type="evidence" value="ECO:0007669"/>
    <property type="project" value="UniProtKB-KW"/>
</dbReference>
<feature type="domain" description="NlpC/P60" evidence="7">
    <location>
        <begin position="169"/>
        <end position="315"/>
    </location>
</feature>
<keyword evidence="9" id="KW-1185">Reference proteome</keyword>
<dbReference type="Gene3D" id="3.90.1720.10">
    <property type="entry name" value="endopeptidase domain like (from Nostoc punctiforme)"/>
    <property type="match status" value="1"/>
</dbReference>
<dbReference type="PANTHER" id="PTHR47053">
    <property type="entry name" value="MUREIN DD-ENDOPEPTIDASE MEPH-RELATED"/>
    <property type="match status" value="1"/>
</dbReference>
<evidence type="ECO:0000313" key="9">
    <source>
        <dbReference type="Proteomes" id="UP001519287"/>
    </source>
</evidence>
<keyword evidence="5" id="KW-0732">Signal</keyword>
<comment type="similarity">
    <text evidence="1">Belongs to the peptidase C40 family.</text>
</comment>
<dbReference type="InterPro" id="IPR051202">
    <property type="entry name" value="Peptidase_C40"/>
</dbReference>
<dbReference type="InterPro" id="IPR000064">
    <property type="entry name" value="NLP_P60_dom"/>
</dbReference>
<feature type="domain" description="SH3b" evidence="6">
    <location>
        <begin position="86"/>
        <end position="157"/>
    </location>
</feature>
<dbReference type="PANTHER" id="PTHR47053:SF1">
    <property type="entry name" value="MUREIN DD-ENDOPEPTIDASE MEPH-RELATED"/>
    <property type="match status" value="1"/>
</dbReference>
<dbReference type="PROSITE" id="PS51781">
    <property type="entry name" value="SH3B"/>
    <property type="match status" value="1"/>
</dbReference>
<name>A0ABS4IXF3_9BACL</name>
<gene>
    <name evidence="8" type="ORF">J2Z66_002851</name>
</gene>
<dbReference type="InterPro" id="IPR003646">
    <property type="entry name" value="SH3-like_bac-type"/>
</dbReference>
<dbReference type="PROSITE" id="PS51935">
    <property type="entry name" value="NLPC_P60"/>
    <property type="match status" value="1"/>
</dbReference>
<organism evidence="8 9">
    <name type="scientific">Paenibacillus eucommiae</name>
    <dbReference type="NCBI Taxonomy" id="1355755"/>
    <lineage>
        <taxon>Bacteria</taxon>
        <taxon>Bacillati</taxon>
        <taxon>Bacillota</taxon>
        <taxon>Bacilli</taxon>
        <taxon>Bacillales</taxon>
        <taxon>Paenibacillaceae</taxon>
        <taxon>Paenibacillus</taxon>
    </lineage>
</organism>
<comment type="caution">
    <text evidence="8">The sequence shown here is derived from an EMBL/GenBank/DDBJ whole genome shotgun (WGS) entry which is preliminary data.</text>
</comment>
<evidence type="ECO:0000259" key="7">
    <source>
        <dbReference type="PROSITE" id="PS51935"/>
    </source>
</evidence>
<sequence>MKKAVLVVWMTFLIAVFLLPQAAAAAEPAITKAEVAAGVSFRKGLDTSSAFIRYLKKGEVVTVLSVPSSYWYQVRDAQGQVGYVSSSTKYISVVSNAKTIATVNFRTKPSADGSKVRLFPKGEELLVLEKINDSWYKARDLSGVVGYVSSGKTYLATDFSITGLIVPPQERTESVINAAAAYMGTPYEYGSARLNTKTFDCSDLIQQAFWDATRIMLPGDSQAQGNFVKARGPVKANWKDLKRGDLLFFMSSKGTKAANYAGVNKSKEAITHVGIYLGNGQILHTYSVASGGVRIDTIGGNAWEYRFLFGGSPIN</sequence>
<dbReference type="SMART" id="SM00287">
    <property type="entry name" value="SH3b"/>
    <property type="match status" value="2"/>
</dbReference>
<protein>
    <submittedName>
        <fullName evidence="8">Cell wall-associated NlpC family hydrolase</fullName>
    </submittedName>
</protein>
<dbReference type="SUPFAM" id="SSF54001">
    <property type="entry name" value="Cysteine proteinases"/>
    <property type="match status" value="1"/>
</dbReference>
<dbReference type="Proteomes" id="UP001519287">
    <property type="component" value="Unassembled WGS sequence"/>
</dbReference>
<keyword evidence="3 8" id="KW-0378">Hydrolase</keyword>
<dbReference type="SUPFAM" id="SSF50044">
    <property type="entry name" value="SH3-domain"/>
    <property type="match status" value="2"/>
</dbReference>
<evidence type="ECO:0000256" key="2">
    <source>
        <dbReference type="ARBA" id="ARBA00022670"/>
    </source>
</evidence>
<feature type="signal peptide" evidence="5">
    <location>
        <begin position="1"/>
        <end position="25"/>
    </location>
</feature>
<accession>A0ABS4IXF3</accession>